<reference evidence="1 2" key="1">
    <citation type="submission" date="2020-07" db="EMBL/GenBank/DDBJ databases">
        <title>Sequencing the genomes of 1000 actinobacteria strains.</title>
        <authorList>
            <person name="Klenk H.-P."/>
        </authorList>
    </citation>
    <scope>NUCLEOTIDE SEQUENCE [LARGE SCALE GENOMIC DNA]</scope>
    <source>
        <strain evidence="1 2">DSM 45763</strain>
    </source>
</reference>
<accession>A0A852UZ21</accession>
<dbReference type="InterPro" id="IPR026334">
    <property type="entry name" value="FxSxx-COOH"/>
</dbReference>
<keyword evidence="2" id="KW-1185">Reference proteome</keyword>
<comment type="caution">
    <text evidence="1">The sequence shown here is derived from an EMBL/GenBank/DDBJ whole genome shotgun (WGS) entry which is preliminary data.</text>
</comment>
<dbReference type="RefSeq" id="WP_179820756.1">
    <property type="nucleotide sequence ID" value="NZ_JACCCO010000001.1"/>
</dbReference>
<sequence length="56" mass="6191">MWDDAATRDSGLIDVSGLSLRDLDRLDETALAHALRRLMEIEERDADPVAGHQSSV</sequence>
<evidence type="ECO:0000313" key="1">
    <source>
        <dbReference type="EMBL" id="NYF40698.1"/>
    </source>
</evidence>
<dbReference type="NCBIfam" id="TIGR04268">
    <property type="entry name" value="FxSxx-COOH"/>
    <property type="match status" value="1"/>
</dbReference>
<gene>
    <name evidence="1" type="ORF">HDA43_002857</name>
</gene>
<dbReference type="Proteomes" id="UP000576393">
    <property type="component" value="Unassembled WGS sequence"/>
</dbReference>
<dbReference type="EMBL" id="JACCCO010000001">
    <property type="protein sequence ID" value="NYF40698.1"/>
    <property type="molecule type" value="Genomic_DNA"/>
</dbReference>
<dbReference type="AlphaFoldDB" id="A0A852UZ21"/>
<organism evidence="1 2">
    <name type="scientific">Streptosporangium sandarakinum</name>
    <dbReference type="NCBI Taxonomy" id="1260955"/>
    <lineage>
        <taxon>Bacteria</taxon>
        <taxon>Bacillati</taxon>
        <taxon>Actinomycetota</taxon>
        <taxon>Actinomycetes</taxon>
        <taxon>Streptosporangiales</taxon>
        <taxon>Streptosporangiaceae</taxon>
        <taxon>Streptosporangium</taxon>
    </lineage>
</organism>
<proteinExistence type="predicted"/>
<name>A0A852UZ21_9ACTN</name>
<protein>
    <submittedName>
        <fullName evidence="1">FXSXX-COOH protein</fullName>
    </submittedName>
</protein>
<evidence type="ECO:0000313" key="2">
    <source>
        <dbReference type="Proteomes" id="UP000576393"/>
    </source>
</evidence>